<evidence type="ECO:0000313" key="3">
    <source>
        <dbReference type="Proteomes" id="UP000694888"/>
    </source>
</evidence>
<feature type="region of interest" description="Disordered" evidence="1">
    <location>
        <begin position="175"/>
        <end position="197"/>
    </location>
</feature>
<dbReference type="Proteomes" id="UP000694888">
    <property type="component" value="Unplaced"/>
</dbReference>
<feature type="compositionally biased region" description="Gly residues" evidence="1">
    <location>
        <begin position="103"/>
        <end position="120"/>
    </location>
</feature>
<keyword evidence="3" id="KW-1185">Reference proteome</keyword>
<feature type="chain" id="PRO_5046846436" evidence="2">
    <location>
        <begin position="21"/>
        <end position="304"/>
    </location>
</feature>
<evidence type="ECO:0000256" key="2">
    <source>
        <dbReference type="SAM" id="SignalP"/>
    </source>
</evidence>
<feature type="compositionally biased region" description="Low complexity" evidence="1">
    <location>
        <begin position="254"/>
        <end position="265"/>
    </location>
</feature>
<feature type="region of interest" description="Disordered" evidence="1">
    <location>
        <begin position="102"/>
        <end position="145"/>
    </location>
</feature>
<feature type="compositionally biased region" description="Low complexity" evidence="1">
    <location>
        <begin position="121"/>
        <end position="144"/>
    </location>
</feature>
<dbReference type="GeneID" id="118478654"/>
<feature type="region of interest" description="Disordered" evidence="1">
    <location>
        <begin position="35"/>
        <end position="78"/>
    </location>
</feature>
<proteinExistence type="predicted"/>
<sequence length="304" mass="31538">MKKIPVFYFCLLGFFLQAEAFRHIDKKSQLHKLVKRQTDAGSSQDVGRTLTGGPLSGRSSEPSHVYRSGGVSTANGRTIIPRRTFVGSQGRTYRDYQPIVSTSGGGASGGGVGGASGRAVGGASARAGGGATTSTGTRYATSGSGLSGRYAVVDGAVRSSSRTYRYPFGQAAVEYETESGTESGTAGTGSGVSRTYSGGSYDPGLAVVYARGGSSRGQARARTSAEERRRHALELRRRLEQRQQHQRAREAAESGRQTGSGSGTRWAVVGTDSSSSSLPSSSSSSSSPSSFSPPLSSSSLYSII</sequence>
<dbReference type="RefSeq" id="XP_035828565.1">
    <property type="nucleotide sequence ID" value="XM_035972672.1"/>
</dbReference>
<gene>
    <name evidence="4" type="primary">LOC118478654</name>
</gene>
<protein>
    <submittedName>
        <fullName evidence="4">Keratin, type I cytoskeletal 9-like</fullName>
    </submittedName>
</protein>
<feature type="region of interest" description="Disordered" evidence="1">
    <location>
        <begin position="239"/>
        <end position="304"/>
    </location>
</feature>
<organism evidence="3 4">
    <name type="scientific">Aplysia californica</name>
    <name type="common">California sea hare</name>
    <dbReference type="NCBI Taxonomy" id="6500"/>
    <lineage>
        <taxon>Eukaryota</taxon>
        <taxon>Metazoa</taxon>
        <taxon>Spiralia</taxon>
        <taxon>Lophotrochozoa</taxon>
        <taxon>Mollusca</taxon>
        <taxon>Gastropoda</taxon>
        <taxon>Heterobranchia</taxon>
        <taxon>Euthyneura</taxon>
        <taxon>Tectipleura</taxon>
        <taxon>Aplysiida</taxon>
        <taxon>Aplysioidea</taxon>
        <taxon>Aplysiidae</taxon>
        <taxon>Aplysia</taxon>
    </lineage>
</organism>
<feature type="compositionally biased region" description="Low complexity" evidence="1">
    <location>
        <begin position="273"/>
        <end position="304"/>
    </location>
</feature>
<feature type="compositionally biased region" description="Basic and acidic residues" evidence="1">
    <location>
        <begin position="239"/>
        <end position="253"/>
    </location>
</feature>
<keyword evidence="2" id="KW-0732">Signal</keyword>
<feature type="signal peptide" evidence="2">
    <location>
        <begin position="1"/>
        <end position="20"/>
    </location>
</feature>
<evidence type="ECO:0000256" key="1">
    <source>
        <dbReference type="SAM" id="MobiDB-lite"/>
    </source>
</evidence>
<name>A0ABM1W1M2_APLCA</name>
<evidence type="ECO:0000313" key="4">
    <source>
        <dbReference type="RefSeq" id="XP_035828565.1"/>
    </source>
</evidence>
<accession>A0ABM1W1M2</accession>
<reference evidence="4" key="1">
    <citation type="submission" date="2025-08" db="UniProtKB">
        <authorList>
            <consortium name="RefSeq"/>
        </authorList>
    </citation>
    <scope>IDENTIFICATION</scope>
</reference>